<dbReference type="SMART" id="SM00530">
    <property type="entry name" value="HTH_XRE"/>
    <property type="match status" value="1"/>
</dbReference>
<dbReference type="CDD" id="cd06267">
    <property type="entry name" value="PBP1_LacI_sugar_binding-like"/>
    <property type="match status" value="1"/>
</dbReference>
<keyword evidence="1" id="KW-0805">Transcription regulation</keyword>
<dbReference type="InterPro" id="IPR000843">
    <property type="entry name" value="HTH_LacI"/>
</dbReference>
<dbReference type="CDD" id="cd01392">
    <property type="entry name" value="HTH_LacI"/>
    <property type="match status" value="1"/>
</dbReference>
<accession>A0A087A058</accession>
<evidence type="ECO:0000256" key="3">
    <source>
        <dbReference type="ARBA" id="ARBA00023163"/>
    </source>
</evidence>
<dbReference type="STRING" id="1437609.BCAL_2081"/>
<dbReference type="PANTHER" id="PTHR30146:SF153">
    <property type="entry name" value="LACTOSE OPERON REPRESSOR"/>
    <property type="match status" value="1"/>
</dbReference>
<dbReference type="InterPro" id="IPR046335">
    <property type="entry name" value="LacI/GalR-like_sensor"/>
</dbReference>
<dbReference type="SMART" id="SM00354">
    <property type="entry name" value="HTH_LACI"/>
    <property type="match status" value="1"/>
</dbReference>
<sequence length="342" mass="37916">MTYMKTTRKKVTIRDVAQHAGVSYGTVSRYLNGNDHVSKDAAERVAAAIKELEYTPNRAAQSLAQQRTFTIALIIQVESNETIVQTSVSEAMTGANQTLGDAGYQMVTLIANSDESTERIAKLVRSDFADGYLLFSLSNDNSLANTFLNISRPVVRSEAGDRGDLPYPAVDFTNRDGQFNITRYLLDKGRTNLAYVCGPGYSPSAVNRLEGFKRAMGERFDERQVYYADDWEITSGEMAAVEFQPMLDHINGFVCANDNIAVGVINQLTRFGYHVPDDIAVTGFDDSPMAILANPKLTTVRQDSILHGQTMAELLLKMMRGEQVEDHYIKLLPTSIIERQSA</sequence>
<organism evidence="6 7">
    <name type="scientific">Bifidobacterium callitrichos DSM 23973</name>
    <dbReference type="NCBI Taxonomy" id="1437609"/>
    <lineage>
        <taxon>Bacteria</taxon>
        <taxon>Bacillati</taxon>
        <taxon>Actinomycetota</taxon>
        <taxon>Actinomycetes</taxon>
        <taxon>Bifidobacteriales</taxon>
        <taxon>Bifidobacteriaceae</taxon>
        <taxon>Bifidobacterium</taxon>
    </lineage>
</organism>
<dbReference type="GO" id="GO:0003700">
    <property type="term" value="F:DNA-binding transcription factor activity"/>
    <property type="evidence" value="ECO:0007669"/>
    <property type="project" value="TreeGrafter"/>
</dbReference>
<dbReference type="GO" id="GO:0000976">
    <property type="term" value="F:transcription cis-regulatory region binding"/>
    <property type="evidence" value="ECO:0007669"/>
    <property type="project" value="TreeGrafter"/>
</dbReference>
<dbReference type="Pfam" id="PF00356">
    <property type="entry name" value="LacI"/>
    <property type="match status" value="1"/>
</dbReference>
<keyword evidence="3" id="KW-0804">Transcription</keyword>
<evidence type="ECO:0000259" key="5">
    <source>
        <dbReference type="PROSITE" id="PS50943"/>
    </source>
</evidence>
<dbReference type="SUPFAM" id="SSF47413">
    <property type="entry name" value="lambda repressor-like DNA-binding domains"/>
    <property type="match status" value="1"/>
</dbReference>
<dbReference type="eggNOG" id="COG1609">
    <property type="taxonomic scope" value="Bacteria"/>
</dbReference>
<comment type="caution">
    <text evidence="6">The sequence shown here is derived from an EMBL/GenBank/DDBJ whole genome shotgun (WGS) entry which is preliminary data.</text>
</comment>
<reference evidence="6 7" key="1">
    <citation type="submission" date="2014-03" db="EMBL/GenBank/DDBJ databases">
        <title>Genomics of Bifidobacteria.</title>
        <authorList>
            <person name="Ventura M."/>
            <person name="Milani C."/>
            <person name="Lugli G.A."/>
        </authorList>
    </citation>
    <scope>NUCLEOTIDE SEQUENCE [LARGE SCALE GENOMIC DNA]</scope>
    <source>
        <strain evidence="6 7">DSM 23973</strain>
    </source>
</reference>
<dbReference type="PROSITE" id="PS50932">
    <property type="entry name" value="HTH_LACI_2"/>
    <property type="match status" value="1"/>
</dbReference>
<dbReference type="EMBL" id="JGYS01000018">
    <property type="protein sequence ID" value="KFI52158.1"/>
    <property type="molecule type" value="Genomic_DNA"/>
</dbReference>
<dbReference type="SUPFAM" id="SSF53822">
    <property type="entry name" value="Periplasmic binding protein-like I"/>
    <property type="match status" value="1"/>
</dbReference>
<evidence type="ECO:0000256" key="2">
    <source>
        <dbReference type="ARBA" id="ARBA00023125"/>
    </source>
</evidence>
<dbReference type="Proteomes" id="UP000029072">
    <property type="component" value="Unassembled WGS sequence"/>
</dbReference>
<dbReference type="Pfam" id="PF13377">
    <property type="entry name" value="Peripla_BP_3"/>
    <property type="match status" value="1"/>
</dbReference>
<evidence type="ECO:0000259" key="4">
    <source>
        <dbReference type="PROSITE" id="PS50932"/>
    </source>
</evidence>
<proteinExistence type="predicted"/>
<feature type="domain" description="HTH lacI-type" evidence="4">
    <location>
        <begin position="11"/>
        <end position="65"/>
    </location>
</feature>
<dbReference type="PROSITE" id="PS50943">
    <property type="entry name" value="HTH_CROC1"/>
    <property type="match status" value="1"/>
</dbReference>
<feature type="domain" description="HTH cro/C1-type" evidence="5">
    <location>
        <begin position="8"/>
        <end position="55"/>
    </location>
</feature>
<dbReference type="PRINTS" id="PR00036">
    <property type="entry name" value="HTHLACI"/>
</dbReference>
<evidence type="ECO:0000313" key="7">
    <source>
        <dbReference type="Proteomes" id="UP000029072"/>
    </source>
</evidence>
<dbReference type="PANTHER" id="PTHR30146">
    <property type="entry name" value="LACI-RELATED TRANSCRIPTIONAL REPRESSOR"/>
    <property type="match status" value="1"/>
</dbReference>
<gene>
    <name evidence="6" type="ORF">BCAL_2081</name>
</gene>
<dbReference type="InterPro" id="IPR001387">
    <property type="entry name" value="Cro/C1-type_HTH"/>
</dbReference>
<dbReference type="AlphaFoldDB" id="A0A087A058"/>
<keyword evidence="2" id="KW-0238">DNA-binding</keyword>
<protein>
    <submittedName>
        <fullName evidence="6">Transcription regulator CelR</fullName>
    </submittedName>
</protein>
<dbReference type="Gene3D" id="3.40.50.2300">
    <property type="match status" value="2"/>
</dbReference>
<dbReference type="InterPro" id="IPR010982">
    <property type="entry name" value="Lambda_DNA-bd_dom_sf"/>
</dbReference>
<dbReference type="Gene3D" id="1.10.260.40">
    <property type="entry name" value="lambda repressor-like DNA-binding domains"/>
    <property type="match status" value="1"/>
</dbReference>
<evidence type="ECO:0000313" key="6">
    <source>
        <dbReference type="EMBL" id="KFI52158.1"/>
    </source>
</evidence>
<dbReference type="InterPro" id="IPR028082">
    <property type="entry name" value="Peripla_BP_I"/>
</dbReference>
<dbReference type="PROSITE" id="PS00356">
    <property type="entry name" value="HTH_LACI_1"/>
    <property type="match status" value="1"/>
</dbReference>
<name>A0A087A058_9BIFI</name>
<evidence type="ECO:0000256" key="1">
    <source>
        <dbReference type="ARBA" id="ARBA00023015"/>
    </source>
</evidence>